<dbReference type="PANTHER" id="PTHR42928:SF5">
    <property type="entry name" value="BLR1237 PROTEIN"/>
    <property type="match status" value="1"/>
</dbReference>
<dbReference type="RefSeq" id="WP_179586676.1">
    <property type="nucleotide sequence ID" value="NZ_JACBYR010000001.1"/>
</dbReference>
<dbReference type="PIRSF" id="PIRSF017082">
    <property type="entry name" value="YflP"/>
    <property type="match status" value="1"/>
</dbReference>
<protein>
    <submittedName>
        <fullName evidence="3">Tripartite-type tricarboxylate transporter receptor subunit TctC</fullName>
    </submittedName>
</protein>
<comment type="similarity">
    <text evidence="1">Belongs to the UPF0065 (bug) family.</text>
</comment>
<evidence type="ECO:0000313" key="3">
    <source>
        <dbReference type="EMBL" id="NYE83207.1"/>
    </source>
</evidence>
<dbReference type="Pfam" id="PF03401">
    <property type="entry name" value="TctC"/>
    <property type="match status" value="1"/>
</dbReference>
<dbReference type="SUPFAM" id="SSF53850">
    <property type="entry name" value="Periplasmic binding protein-like II"/>
    <property type="match status" value="1"/>
</dbReference>
<keyword evidence="4" id="KW-1185">Reference proteome</keyword>
<dbReference type="PANTHER" id="PTHR42928">
    <property type="entry name" value="TRICARBOXYLATE-BINDING PROTEIN"/>
    <property type="match status" value="1"/>
</dbReference>
<accession>A0A7Y9LM38</accession>
<name>A0A7Y9LM38_9BURK</name>
<dbReference type="EMBL" id="JACBYR010000001">
    <property type="protein sequence ID" value="NYE83207.1"/>
    <property type="molecule type" value="Genomic_DNA"/>
</dbReference>
<dbReference type="InterPro" id="IPR005064">
    <property type="entry name" value="BUG"/>
</dbReference>
<organism evidence="3 4">
    <name type="scientific">Pigmentiphaga litoralis</name>
    <dbReference type="NCBI Taxonomy" id="516702"/>
    <lineage>
        <taxon>Bacteria</taxon>
        <taxon>Pseudomonadati</taxon>
        <taxon>Pseudomonadota</taxon>
        <taxon>Betaproteobacteria</taxon>
        <taxon>Burkholderiales</taxon>
        <taxon>Alcaligenaceae</taxon>
        <taxon>Pigmentiphaga</taxon>
    </lineage>
</organism>
<gene>
    <name evidence="3" type="ORF">FHW18_002478</name>
</gene>
<sequence>MTPTFRRIPMRLAAALPAVFAVFAMSATPLAHAQTFPAHALKMIVGASPGGGSDGLARPLAAQLALDLKQPVVVENRAGAGGIIGSKATAVSPADGYTMAFITDAHTVSASLQKTRPYDPVKDFTPIGMVGYSPLILMVSKKTGITTFAQFLDKARSASGGLSYGSSGVGGNLHIATAQLSSKAGISMLHVPFKSGGDALQELLAGRIDVLLAAPTNSVPYQNDPRVTLVAVTSATPLKVMPRLPTIQSTGLDFQYATAIALVGPAGIPAPIVAQLNAALNRVLVQPEMTKVLDSQLVTAAPGSPDVLKTKLTKDMQDIGEALAAGQLKLLD</sequence>
<dbReference type="InterPro" id="IPR042100">
    <property type="entry name" value="Bug_dom1"/>
</dbReference>
<proteinExistence type="inferred from homology"/>
<feature type="chain" id="PRO_5030580849" evidence="2">
    <location>
        <begin position="34"/>
        <end position="332"/>
    </location>
</feature>
<feature type="signal peptide" evidence="2">
    <location>
        <begin position="1"/>
        <end position="33"/>
    </location>
</feature>
<comment type="caution">
    <text evidence="3">The sequence shown here is derived from an EMBL/GenBank/DDBJ whole genome shotgun (WGS) entry which is preliminary data.</text>
</comment>
<evidence type="ECO:0000313" key="4">
    <source>
        <dbReference type="Proteomes" id="UP000542125"/>
    </source>
</evidence>
<keyword evidence="2" id="KW-0732">Signal</keyword>
<reference evidence="3 4" key="1">
    <citation type="submission" date="2020-07" db="EMBL/GenBank/DDBJ databases">
        <title>Genomic Encyclopedia of Type Strains, Phase IV (KMG-V): Genome sequencing to study the core and pangenomes of soil and plant-associated prokaryotes.</title>
        <authorList>
            <person name="Whitman W."/>
        </authorList>
    </citation>
    <scope>NUCLEOTIDE SEQUENCE [LARGE SCALE GENOMIC DNA]</scope>
    <source>
        <strain evidence="3 4">SAS40</strain>
    </source>
</reference>
<keyword evidence="3" id="KW-0675">Receptor</keyword>
<evidence type="ECO:0000256" key="2">
    <source>
        <dbReference type="SAM" id="SignalP"/>
    </source>
</evidence>
<dbReference type="AlphaFoldDB" id="A0A7Y9LM38"/>
<dbReference type="Gene3D" id="3.40.190.150">
    <property type="entry name" value="Bordetella uptake gene, domain 1"/>
    <property type="match status" value="1"/>
</dbReference>
<dbReference type="Proteomes" id="UP000542125">
    <property type="component" value="Unassembled WGS sequence"/>
</dbReference>
<dbReference type="Gene3D" id="3.40.190.10">
    <property type="entry name" value="Periplasmic binding protein-like II"/>
    <property type="match status" value="1"/>
</dbReference>
<evidence type="ECO:0000256" key="1">
    <source>
        <dbReference type="ARBA" id="ARBA00006987"/>
    </source>
</evidence>